<dbReference type="PANTHER" id="PTHR43096:SF10">
    <property type="entry name" value="CHAPERONE PROTEIN DNAJ A6, CHLOROPLASTIC"/>
    <property type="match status" value="1"/>
</dbReference>
<dbReference type="Gene3D" id="2.60.260.20">
    <property type="entry name" value="Urease metallochaperone UreE, N-terminal domain"/>
    <property type="match status" value="2"/>
</dbReference>
<evidence type="ECO:0000256" key="2">
    <source>
        <dbReference type="ARBA" id="ARBA00022737"/>
    </source>
</evidence>
<feature type="domain" description="CR-type" evidence="8">
    <location>
        <begin position="218"/>
        <end position="299"/>
    </location>
</feature>
<dbReference type="HAMAP" id="MF_01152">
    <property type="entry name" value="DnaJ"/>
    <property type="match status" value="1"/>
</dbReference>
<dbReference type="OrthoDB" id="10256793at2759"/>
<keyword evidence="10" id="KW-1185">Reference proteome</keyword>
<dbReference type="SUPFAM" id="SSF57938">
    <property type="entry name" value="DnaJ/Hsp40 cysteine-rich domain"/>
    <property type="match status" value="1"/>
</dbReference>
<evidence type="ECO:0000256" key="5">
    <source>
        <dbReference type="ARBA" id="ARBA00023186"/>
    </source>
</evidence>
<dbReference type="AlphaFoldDB" id="A0A7I8KS01"/>
<dbReference type="CDD" id="cd10719">
    <property type="entry name" value="DnaJ_zf"/>
    <property type="match status" value="1"/>
</dbReference>
<dbReference type="CDD" id="cd10747">
    <property type="entry name" value="DnaJ_C"/>
    <property type="match status" value="1"/>
</dbReference>
<dbReference type="GO" id="GO:0008270">
    <property type="term" value="F:zinc ion binding"/>
    <property type="evidence" value="ECO:0007669"/>
    <property type="project" value="UniProtKB-KW"/>
</dbReference>
<evidence type="ECO:0000259" key="7">
    <source>
        <dbReference type="PROSITE" id="PS50076"/>
    </source>
</evidence>
<dbReference type="Gene3D" id="2.10.230.10">
    <property type="entry name" value="Heat shock protein DnaJ, cysteine-rich domain"/>
    <property type="match status" value="1"/>
</dbReference>
<dbReference type="SUPFAM" id="SSF46565">
    <property type="entry name" value="Chaperone J-domain"/>
    <property type="match status" value="1"/>
</dbReference>
<dbReference type="InterPro" id="IPR001305">
    <property type="entry name" value="HSP_DnaJ_Cys-rich_dom"/>
</dbReference>
<dbReference type="FunFam" id="1.10.287.110:FF:000037">
    <property type="entry name" value="Chaperone protein dnaJ A6 chloroplastic"/>
    <property type="match status" value="1"/>
</dbReference>
<evidence type="ECO:0000256" key="6">
    <source>
        <dbReference type="PROSITE-ProRule" id="PRU00546"/>
    </source>
</evidence>
<keyword evidence="5" id="KW-0143">Chaperone</keyword>
<dbReference type="GO" id="GO:0009535">
    <property type="term" value="C:chloroplast thylakoid membrane"/>
    <property type="evidence" value="ECO:0007669"/>
    <property type="project" value="TreeGrafter"/>
</dbReference>
<dbReference type="FunFam" id="2.10.230.10:FF:000002">
    <property type="entry name" value="Molecular chaperone DnaJ"/>
    <property type="match status" value="1"/>
</dbReference>
<keyword evidence="1 6" id="KW-0479">Metal-binding</keyword>
<dbReference type="PANTHER" id="PTHR43096">
    <property type="entry name" value="DNAJ HOMOLOG 1, MITOCHONDRIAL-RELATED"/>
    <property type="match status" value="1"/>
</dbReference>
<dbReference type="Pfam" id="PF00226">
    <property type="entry name" value="DnaJ"/>
    <property type="match status" value="1"/>
</dbReference>
<dbReference type="NCBIfam" id="TIGR02349">
    <property type="entry name" value="DnaJ_bact"/>
    <property type="match status" value="1"/>
</dbReference>
<dbReference type="InterPro" id="IPR002939">
    <property type="entry name" value="DnaJ_C"/>
</dbReference>
<keyword evidence="4 6" id="KW-0862">Zinc</keyword>
<dbReference type="GO" id="GO:0009408">
    <property type="term" value="P:response to heat"/>
    <property type="evidence" value="ECO:0007669"/>
    <property type="project" value="InterPro"/>
</dbReference>
<evidence type="ECO:0000256" key="1">
    <source>
        <dbReference type="ARBA" id="ARBA00022723"/>
    </source>
</evidence>
<dbReference type="CDD" id="cd06257">
    <property type="entry name" value="DnaJ"/>
    <property type="match status" value="1"/>
</dbReference>
<dbReference type="GO" id="GO:0005524">
    <property type="term" value="F:ATP binding"/>
    <property type="evidence" value="ECO:0007669"/>
    <property type="project" value="InterPro"/>
</dbReference>
<evidence type="ECO:0000256" key="3">
    <source>
        <dbReference type="ARBA" id="ARBA00022771"/>
    </source>
</evidence>
<keyword evidence="3 6" id="KW-0863">Zinc-finger</keyword>
<reference evidence="9" key="1">
    <citation type="submission" date="2020-02" db="EMBL/GenBank/DDBJ databases">
        <authorList>
            <person name="Scholz U."/>
            <person name="Mascher M."/>
            <person name="Fiebig A."/>
        </authorList>
    </citation>
    <scope>NUCLEOTIDE SEQUENCE</scope>
</reference>
<dbReference type="InterPro" id="IPR001623">
    <property type="entry name" value="DnaJ_domain"/>
</dbReference>
<dbReference type="Proteomes" id="UP000663760">
    <property type="component" value="Chromosome 7"/>
</dbReference>
<feature type="domain" description="J" evidence="7">
    <location>
        <begin position="89"/>
        <end position="153"/>
    </location>
</feature>
<gene>
    <name evidence="9" type="ORF">SI8410_07010756</name>
</gene>
<dbReference type="Pfam" id="PF00684">
    <property type="entry name" value="DnaJ_CXXCXGXG"/>
    <property type="match status" value="1"/>
</dbReference>
<dbReference type="SUPFAM" id="SSF49493">
    <property type="entry name" value="HSP40/DnaJ peptide-binding domain"/>
    <property type="match status" value="2"/>
</dbReference>
<keyword evidence="2" id="KW-0677">Repeat</keyword>
<evidence type="ECO:0000256" key="4">
    <source>
        <dbReference type="ARBA" id="ARBA00022833"/>
    </source>
</evidence>
<dbReference type="Pfam" id="PF01556">
    <property type="entry name" value="DnaJ_C"/>
    <property type="match status" value="1"/>
</dbReference>
<dbReference type="InterPro" id="IPR036410">
    <property type="entry name" value="HSP_DnaJ_Cys-rich_dom_sf"/>
</dbReference>
<evidence type="ECO:0000313" key="10">
    <source>
        <dbReference type="Proteomes" id="UP000663760"/>
    </source>
</evidence>
<dbReference type="PROSITE" id="PS51188">
    <property type="entry name" value="ZF_CR"/>
    <property type="match status" value="1"/>
</dbReference>
<dbReference type="Gene3D" id="1.10.287.110">
    <property type="entry name" value="DnaJ domain"/>
    <property type="match status" value="1"/>
</dbReference>
<dbReference type="NCBIfam" id="NF008035">
    <property type="entry name" value="PRK10767.1"/>
    <property type="match status" value="1"/>
</dbReference>
<dbReference type="PRINTS" id="PR00625">
    <property type="entry name" value="JDOMAIN"/>
</dbReference>
<protein>
    <submittedName>
        <fullName evidence="9">Uncharacterized protein</fullName>
    </submittedName>
</protein>
<dbReference type="InterPro" id="IPR018253">
    <property type="entry name" value="DnaJ_domain_CS"/>
</dbReference>
<dbReference type="GO" id="GO:0031072">
    <property type="term" value="F:heat shock protein binding"/>
    <property type="evidence" value="ECO:0007669"/>
    <property type="project" value="InterPro"/>
</dbReference>
<dbReference type="PROSITE" id="PS50076">
    <property type="entry name" value="DNAJ_2"/>
    <property type="match status" value="1"/>
</dbReference>
<accession>A0A7I8KS01</accession>
<dbReference type="InterPro" id="IPR012724">
    <property type="entry name" value="DnaJ"/>
</dbReference>
<name>A0A7I8KS01_SPIIN</name>
<proteinExistence type="inferred from homology"/>
<sequence length="454" mass="47881">MTRIGSMGKGSSAKKLLNYSAPLSAISSAVNTASIVDRVRILSVEATYLGSSSTSILGQSISFGLPNFRYSNVFHHRRGSGFLVRAEVDYYSALGVSKKASKSEIKTAYRKLARSYHPDVNKDSGAEQKFKDISNAYEVLSDPEKRSLYDQYGEAGLRSSGMDMGDFGSAFDLFETLFEGMGGMGGTRGGRGGARKRPVRGEDEAYSLSLSFKEAVFGVEREIEVTRLETCGACKGSGAKPGSKPKPCATCAGQGQVVSSVRTPLGIFQQVIACPACSGAGEAFVPCGTCGGDGLQRKAKRMGLKVPAGVDSGSRLRVQAEGNAGRRGGGRGDLYVFIEVIADPVLRREGTSVLHTCKVSYVDAILGTTVEVPTVDGPAELQVPAGTQPGATLVMSKKGVPFLRRPKARGDQLVLIQVEIPKRLTDEERSLVEGLAKLSKPVSAAAVAATGGRS</sequence>
<dbReference type="GO" id="GO:0051082">
    <property type="term" value="F:unfolded protein binding"/>
    <property type="evidence" value="ECO:0007669"/>
    <property type="project" value="InterPro"/>
</dbReference>
<evidence type="ECO:0000259" key="8">
    <source>
        <dbReference type="PROSITE" id="PS51188"/>
    </source>
</evidence>
<evidence type="ECO:0000313" key="9">
    <source>
        <dbReference type="EMBL" id="CAA7400086.1"/>
    </source>
</evidence>
<dbReference type="GO" id="GO:0042026">
    <property type="term" value="P:protein refolding"/>
    <property type="evidence" value="ECO:0007669"/>
    <property type="project" value="TreeGrafter"/>
</dbReference>
<feature type="zinc finger region" description="CR-type" evidence="6">
    <location>
        <begin position="218"/>
        <end position="299"/>
    </location>
</feature>
<dbReference type="SMART" id="SM00271">
    <property type="entry name" value="DnaJ"/>
    <property type="match status" value="1"/>
</dbReference>
<dbReference type="EMBL" id="LR746270">
    <property type="protein sequence ID" value="CAA7400086.1"/>
    <property type="molecule type" value="Genomic_DNA"/>
</dbReference>
<dbReference type="PROSITE" id="PS00636">
    <property type="entry name" value="DNAJ_1"/>
    <property type="match status" value="1"/>
</dbReference>
<dbReference type="FunFam" id="2.60.260.20:FF:000005">
    <property type="entry name" value="Chaperone protein dnaJ 1, mitochondrial"/>
    <property type="match status" value="1"/>
</dbReference>
<dbReference type="InterPro" id="IPR036869">
    <property type="entry name" value="J_dom_sf"/>
</dbReference>
<dbReference type="InterPro" id="IPR008971">
    <property type="entry name" value="HSP40/DnaJ_pept-bd"/>
</dbReference>
<organism evidence="9 10">
    <name type="scientific">Spirodela intermedia</name>
    <name type="common">Intermediate duckweed</name>
    <dbReference type="NCBI Taxonomy" id="51605"/>
    <lineage>
        <taxon>Eukaryota</taxon>
        <taxon>Viridiplantae</taxon>
        <taxon>Streptophyta</taxon>
        <taxon>Embryophyta</taxon>
        <taxon>Tracheophyta</taxon>
        <taxon>Spermatophyta</taxon>
        <taxon>Magnoliopsida</taxon>
        <taxon>Liliopsida</taxon>
        <taxon>Araceae</taxon>
        <taxon>Lemnoideae</taxon>
        <taxon>Spirodela</taxon>
    </lineage>
</organism>
<dbReference type="GO" id="GO:0005783">
    <property type="term" value="C:endoplasmic reticulum"/>
    <property type="evidence" value="ECO:0007669"/>
    <property type="project" value="UniProtKB-ARBA"/>
</dbReference>